<keyword evidence="2" id="KW-1185">Reference proteome</keyword>
<dbReference type="AlphaFoldDB" id="A0AAD3TMW8"/>
<protein>
    <submittedName>
        <fullName evidence="1">Uncharacterized protein</fullName>
    </submittedName>
</protein>
<accession>A0AAD3TMW8</accession>
<name>A0AAD3TMW8_NEPGR</name>
<evidence type="ECO:0000313" key="1">
    <source>
        <dbReference type="EMBL" id="GMH31883.1"/>
    </source>
</evidence>
<dbReference type="Proteomes" id="UP001279734">
    <property type="component" value="Unassembled WGS sequence"/>
</dbReference>
<evidence type="ECO:0000313" key="2">
    <source>
        <dbReference type="Proteomes" id="UP001279734"/>
    </source>
</evidence>
<gene>
    <name evidence="1" type="ORF">Nepgr_033727</name>
</gene>
<sequence>MFTPNFGTACASGVFLRGCDANVLQKLFGYNKTSCCCADIFVLECFFFLMAPIVLMCWYPDAVPGVVELLFCNGWCGTMRSCCCCIFVCWVQLSNVDWHGVGATCFVALGDVAGGSLPDSLLDTEKGICGVT</sequence>
<proteinExistence type="predicted"/>
<dbReference type="EMBL" id="BSYO01000043">
    <property type="protein sequence ID" value="GMH31883.1"/>
    <property type="molecule type" value="Genomic_DNA"/>
</dbReference>
<reference evidence="1" key="1">
    <citation type="submission" date="2023-05" db="EMBL/GenBank/DDBJ databases">
        <title>Nepenthes gracilis genome sequencing.</title>
        <authorList>
            <person name="Fukushima K."/>
        </authorList>
    </citation>
    <scope>NUCLEOTIDE SEQUENCE</scope>
    <source>
        <strain evidence="1">SING2019-196</strain>
    </source>
</reference>
<organism evidence="1 2">
    <name type="scientific">Nepenthes gracilis</name>
    <name type="common">Slender pitcher plant</name>
    <dbReference type="NCBI Taxonomy" id="150966"/>
    <lineage>
        <taxon>Eukaryota</taxon>
        <taxon>Viridiplantae</taxon>
        <taxon>Streptophyta</taxon>
        <taxon>Embryophyta</taxon>
        <taxon>Tracheophyta</taxon>
        <taxon>Spermatophyta</taxon>
        <taxon>Magnoliopsida</taxon>
        <taxon>eudicotyledons</taxon>
        <taxon>Gunneridae</taxon>
        <taxon>Pentapetalae</taxon>
        <taxon>Caryophyllales</taxon>
        <taxon>Nepenthaceae</taxon>
        <taxon>Nepenthes</taxon>
    </lineage>
</organism>
<comment type="caution">
    <text evidence="1">The sequence shown here is derived from an EMBL/GenBank/DDBJ whole genome shotgun (WGS) entry which is preliminary data.</text>
</comment>